<dbReference type="Gene3D" id="3.20.20.80">
    <property type="entry name" value="Glycosidases"/>
    <property type="match status" value="2"/>
</dbReference>
<dbReference type="InterPro" id="IPR013780">
    <property type="entry name" value="Glyco_hydro_b"/>
</dbReference>
<dbReference type="GO" id="GO:0046373">
    <property type="term" value="P:L-arabinose metabolic process"/>
    <property type="evidence" value="ECO:0007669"/>
    <property type="project" value="InterPro"/>
</dbReference>
<dbReference type="Pfam" id="PF06964">
    <property type="entry name" value="Alpha-L-AF_C"/>
    <property type="match status" value="1"/>
</dbReference>
<dbReference type="GO" id="GO:0046556">
    <property type="term" value="F:alpha-L-arabinofuranosidase activity"/>
    <property type="evidence" value="ECO:0007669"/>
    <property type="project" value="UniProtKB-EC"/>
</dbReference>
<comment type="catalytic activity">
    <reaction evidence="1">
        <text>Hydrolysis of terminal non-reducing alpha-L-arabinofuranoside residues in alpha-L-arabinosides.</text>
        <dbReference type="EC" id="3.2.1.55"/>
    </reaction>
</comment>
<reference evidence="10 11" key="1">
    <citation type="submission" date="2021-02" db="EMBL/GenBank/DDBJ databases">
        <title>FDA dAtabase for Regulatory Grade micrObial Sequences (FDA-ARGOS): Supporting development and validation of Infectious Disease Dx tests.</title>
        <authorList>
            <person name="Minogue T."/>
            <person name="Wolcott M."/>
            <person name="Wasieloski L."/>
            <person name="Aguilar W."/>
            <person name="Moore D."/>
            <person name="Jaissle J."/>
            <person name="Tallon L."/>
            <person name="Sadzewicz L."/>
            <person name="Zhao X."/>
            <person name="Boylan J."/>
            <person name="Ott S."/>
            <person name="Bowen H."/>
            <person name="Vavikolanu K."/>
            <person name="Mehta A."/>
            <person name="Aluvathingal J."/>
            <person name="Nadendla S."/>
            <person name="Yan Y."/>
            <person name="Sichtig H."/>
        </authorList>
    </citation>
    <scope>NUCLEOTIDE SEQUENCE [LARGE SCALE GENOMIC DNA]</scope>
    <source>
        <strain evidence="10 11">FDAARGOS_1272</strain>
    </source>
</reference>
<dbReference type="SMART" id="SM00813">
    <property type="entry name" value="Alpha-L-AF_C"/>
    <property type="match status" value="1"/>
</dbReference>
<evidence type="ECO:0000256" key="8">
    <source>
        <dbReference type="SAM" id="SignalP"/>
    </source>
</evidence>
<sequence length="649" mass="67701">MGSIGGKYNIEEKKAMHARRTTLAALVGLLGCVGASAQTVVTFNAAAQTGTVHRGVFGANHRYGVYGSGSADPTTGITYPTLVSQIADAGITMLRFPGGTMANTYHWYNAIGPQSQRKTQVNGNVNAAVPLDSTFGPDEFGNLLDRTGAAGNLIVNFATESAADAAHFVAYMTAPQGAGVVDGVDWAAMRAANGHVAPYNIAYVEVGNEMSLGNQTYWMTGTPVTINAACSSNKVPCLYAFGGTTSFTKQPVVAPDNWQSSASVSTGAPNQSFYVSYKPAVPGSQTIYVGSTAWTPVASLSSAGPTDQVYTFNPATGQITFGDGAKGAIPPSGSKITATYQSGPHDGFTAYYAAIKAVNPSVKVCASTAAPNVLGTANPFDCVVMHQYAPTLSSPTDIDEYFGERMLQVSALGGQVQSMRQTINSVLGTTQGPKVDILISEYGIQDPQPSYAPNFLRSMGAAIFEGLTLQAWMNHDIRAAERHALTDYTFGTPPVNTGVSLPDNVLFGGPGPQTIATPAALAMKMFTHFSGTTLVSSSTTNNPVRTLTSGQTLKALVPIASVDASGNGYLIVVNQDPETPVTATVQPQNLPHGASATVETLASTSITSDNTPSAPYTVQLADQVANVGTSTFQWTFPAHSITAFRFTPQ</sequence>
<dbReference type="SUPFAM" id="SSF51011">
    <property type="entry name" value="Glycosyl hydrolase domain"/>
    <property type="match status" value="1"/>
</dbReference>
<evidence type="ECO:0000256" key="7">
    <source>
        <dbReference type="ARBA" id="ARBA00023295"/>
    </source>
</evidence>
<dbReference type="GO" id="GO:0000272">
    <property type="term" value="P:polysaccharide catabolic process"/>
    <property type="evidence" value="ECO:0007669"/>
    <property type="project" value="TreeGrafter"/>
</dbReference>
<feature type="domain" description="Alpha-L-arabinofuranosidase C-terminal" evidence="9">
    <location>
        <begin position="440"/>
        <end position="640"/>
    </location>
</feature>
<dbReference type="RefSeq" id="WP_158380440.1">
    <property type="nucleotide sequence ID" value="NZ_CABVPR010000025.1"/>
</dbReference>
<evidence type="ECO:0000256" key="3">
    <source>
        <dbReference type="ARBA" id="ARBA00011165"/>
    </source>
</evidence>
<evidence type="ECO:0000259" key="9">
    <source>
        <dbReference type="SMART" id="SM00813"/>
    </source>
</evidence>
<dbReference type="Gene3D" id="2.60.40.1180">
    <property type="entry name" value="Golgi alpha-mannosidase II"/>
    <property type="match status" value="1"/>
</dbReference>
<dbReference type="InterPro" id="IPR017853">
    <property type="entry name" value="GH"/>
</dbReference>
<comment type="subunit">
    <text evidence="3">Homohexamer; trimer of dimers.</text>
</comment>
<feature type="signal peptide" evidence="8">
    <location>
        <begin position="1"/>
        <end position="37"/>
    </location>
</feature>
<dbReference type="PANTHER" id="PTHR43576">
    <property type="entry name" value="ALPHA-L-ARABINOFURANOSIDASE C-RELATED"/>
    <property type="match status" value="1"/>
</dbReference>
<dbReference type="GeneID" id="93130299"/>
<dbReference type="InterPro" id="IPR055235">
    <property type="entry name" value="ASD1_cat"/>
</dbReference>
<name>A0A892IHS2_9BURK</name>
<keyword evidence="7" id="KW-0326">Glycosidase</keyword>
<evidence type="ECO:0000256" key="5">
    <source>
        <dbReference type="ARBA" id="ARBA00022801"/>
    </source>
</evidence>
<dbReference type="SUPFAM" id="SSF51445">
    <property type="entry name" value="(Trans)glycosidases"/>
    <property type="match status" value="2"/>
</dbReference>
<protein>
    <recommendedName>
        <fullName evidence="4">non-reducing end alpha-L-arabinofuranosidase</fullName>
        <ecNumber evidence="4">3.2.1.55</ecNumber>
    </recommendedName>
</protein>
<gene>
    <name evidence="10" type="ORF">I6K02_18635</name>
</gene>
<feature type="chain" id="PRO_5034188706" description="non-reducing end alpha-L-arabinofuranosidase" evidence="8">
    <location>
        <begin position="38"/>
        <end position="649"/>
    </location>
</feature>
<evidence type="ECO:0000256" key="2">
    <source>
        <dbReference type="ARBA" id="ARBA00007186"/>
    </source>
</evidence>
<dbReference type="EC" id="3.2.1.55" evidence="4"/>
<dbReference type="PANTHER" id="PTHR43576:SF3">
    <property type="entry name" value="ALPHA-L-ARABINOFURANOSIDASE C"/>
    <property type="match status" value="1"/>
</dbReference>
<dbReference type="EMBL" id="CP069483">
    <property type="protein sequence ID" value="QRO80349.1"/>
    <property type="molecule type" value="Genomic_DNA"/>
</dbReference>
<evidence type="ECO:0000313" key="10">
    <source>
        <dbReference type="EMBL" id="QRO80349.1"/>
    </source>
</evidence>
<keyword evidence="6" id="KW-0119">Carbohydrate metabolism</keyword>
<dbReference type="PROSITE" id="PS51257">
    <property type="entry name" value="PROKAR_LIPOPROTEIN"/>
    <property type="match status" value="1"/>
</dbReference>
<proteinExistence type="inferred from homology"/>
<keyword evidence="5" id="KW-0378">Hydrolase</keyword>
<comment type="similarity">
    <text evidence="2">Belongs to the glycosyl hydrolase 51 family.</text>
</comment>
<dbReference type="Pfam" id="PF22848">
    <property type="entry name" value="ASD1_dom"/>
    <property type="match status" value="1"/>
</dbReference>
<dbReference type="InterPro" id="IPR010720">
    <property type="entry name" value="Alpha-L-AF_C"/>
</dbReference>
<keyword evidence="8" id="KW-0732">Signal</keyword>
<organism evidence="10 11">
    <name type="scientific">Burkholderia dolosa</name>
    <dbReference type="NCBI Taxonomy" id="152500"/>
    <lineage>
        <taxon>Bacteria</taxon>
        <taxon>Pseudomonadati</taxon>
        <taxon>Pseudomonadota</taxon>
        <taxon>Betaproteobacteria</taxon>
        <taxon>Burkholderiales</taxon>
        <taxon>Burkholderiaceae</taxon>
        <taxon>Burkholderia</taxon>
        <taxon>Burkholderia cepacia complex</taxon>
    </lineage>
</organism>
<accession>A0A892IHS2</accession>
<evidence type="ECO:0000313" key="11">
    <source>
        <dbReference type="Proteomes" id="UP000625568"/>
    </source>
</evidence>
<dbReference type="AlphaFoldDB" id="A0A892IHS2"/>
<keyword evidence="11" id="KW-1185">Reference proteome</keyword>
<evidence type="ECO:0000256" key="1">
    <source>
        <dbReference type="ARBA" id="ARBA00001462"/>
    </source>
</evidence>
<dbReference type="Proteomes" id="UP000625568">
    <property type="component" value="Chromosome 2"/>
</dbReference>
<evidence type="ECO:0000256" key="4">
    <source>
        <dbReference type="ARBA" id="ARBA00012670"/>
    </source>
</evidence>
<evidence type="ECO:0000256" key="6">
    <source>
        <dbReference type="ARBA" id="ARBA00023277"/>
    </source>
</evidence>